<accession>A0A8J9YVF6</accession>
<organism evidence="1 2">
    <name type="scientific">Branchiostoma lanceolatum</name>
    <name type="common">Common lancelet</name>
    <name type="synonym">Amphioxus lanceolatum</name>
    <dbReference type="NCBI Taxonomy" id="7740"/>
    <lineage>
        <taxon>Eukaryota</taxon>
        <taxon>Metazoa</taxon>
        <taxon>Chordata</taxon>
        <taxon>Cephalochordata</taxon>
        <taxon>Leptocardii</taxon>
        <taxon>Amphioxiformes</taxon>
        <taxon>Branchiostomatidae</taxon>
        <taxon>Branchiostoma</taxon>
    </lineage>
</organism>
<dbReference type="PANTHER" id="PTHR35558:SF1">
    <property type="entry name" value="ENDONUCLEASE_EXONUCLEASE_PHOSPHATASE DOMAIN-CONTAINING PROTEIN"/>
    <property type="match status" value="1"/>
</dbReference>
<sequence>MKFRTSAVNLRVGESWPYQKFDMQSSTDQLLPNQNIDPQYTVALSNAGATPILTLASRPSPHKQPLTLDQWTNAFLVFHYIYVQRHLSASSALVSYQHLIRAMAARGANWLRYDESFRMYRQSSITTPWNSPNLQLYINALTNRLTIPLQTNPSASVSAKFSSLSISQIDYLPPKGHPHGLLLPVP</sequence>
<protein>
    <submittedName>
        <fullName evidence="1">Hypp6719 protein</fullName>
    </submittedName>
</protein>
<gene>
    <name evidence="1" type="primary">Hypp6719</name>
    <name evidence="1" type="ORF">BLAG_LOCUS5743</name>
</gene>
<dbReference type="AlphaFoldDB" id="A0A8J9YVF6"/>
<evidence type="ECO:0000313" key="1">
    <source>
        <dbReference type="EMBL" id="CAH1242452.1"/>
    </source>
</evidence>
<dbReference type="OrthoDB" id="6063244at2759"/>
<dbReference type="EMBL" id="OV696697">
    <property type="protein sequence ID" value="CAH1242452.1"/>
    <property type="molecule type" value="Genomic_DNA"/>
</dbReference>
<evidence type="ECO:0000313" key="2">
    <source>
        <dbReference type="Proteomes" id="UP000838412"/>
    </source>
</evidence>
<dbReference type="Proteomes" id="UP000838412">
    <property type="component" value="Chromosome 12"/>
</dbReference>
<name>A0A8J9YVF6_BRALA</name>
<keyword evidence="2" id="KW-1185">Reference proteome</keyword>
<proteinExistence type="predicted"/>
<reference evidence="1" key="1">
    <citation type="submission" date="2022-01" db="EMBL/GenBank/DDBJ databases">
        <authorList>
            <person name="Braso-Vives M."/>
        </authorList>
    </citation>
    <scope>NUCLEOTIDE SEQUENCE</scope>
</reference>
<dbReference type="PANTHER" id="PTHR35558">
    <property type="entry name" value="SGNH_HYDRO DOMAIN-CONTAINING PROTEIN"/>
    <property type="match status" value="1"/>
</dbReference>